<reference evidence="2" key="1">
    <citation type="submission" date="2016-12" db="EMBL/GenBank/DDBJ databases">
        <title>The genomes of Aspergillus section Nigri reveals drivers in fungal speciation.</title>
        <authorList>
            <consortium name="DOE Joint Genome Institute"/>
            <person name="Vesth T.C."/>
            <person name="Nybo J."/>
            <person name="Theobald S."/>
            <person name="Brandl J."/>
            <person name="Frisvad J.C."/>
            <person name="Nielsen K.F."/>
            <person name="Lyhne E.K."/>
            <person name="Kogle M.E."/>
            <person name="Kuo A."/>
            <person name="Riley R."/>
            <person name="Clum A."/>
            <person name="Nolan M."/>
            <person name="Lipzen A."/>
            <person name="Salamov A."/>
            <person name="Henrissat B."/>
            <person name="Wiebenga A."/>
            <person name="De Vries R.P."/>
            <person name="Grigoriev I.V."/>
            <person name="Mortensen U.H."/>
            <person name="Andersen M.R."/>
            <person name="Baker S.E."/>
        </authorList>
    </citation>
    <scope>NUCLEOTIDE SEQUENCE [LARGE SCALE GENOMIC DNA]</scope>
    <source>
        <strain evidence="2">CBS 113365</strain>
    </source>
</reference>
<dbReference type="EMBL" id="KZ821647">
    <property type="protein sequence ID" value="PYH63986.1"/>
    <property type="molecule type" value="Genomic_DNA"/>
</dbReference>
<dbReference type="GeneID" id="37206404"/>
<name>A0A319AUG6_ASPVC</name>
<protein>
    <submittedName>
        <fullName evidence="2">Uncharacterized protein</fullName>
    </submittedName>
</protein>
<evidence type="ECO:0000313" key="2">
    <source>
        <dbReference type="EMBL" id="PYH63986.1"/>
    </source>
</evidence>
<gene>
    <name evidence="2" type="ORF">BO88DRAFT_190671</name>
</gene>
<evidence type="ECO:0000256" key="1">
    <source>
        <dbReference type="SAM" id="MobiDB-lite"/>
    </source>
</evidence>
<dbReference type="RefSeq" id="XP_025557780.1">
    <property type="nucleotide sequence ID" value="XM_025701812.1"/>
</dbReference>
<evidence type="ECO:0000313" key="3">
    <source>
        <dbReference type="Proteomes" id="UP000248405"/>
    </source>
</evidence>
<feature type="region of interest" description="Disordered" evidence="1">
    <location>
        <begin position="1"/>
        <end position="24"/>
    </location>
</feature>
<sequence>MEPVAQSVTKGWRHPIGSGGTRHATDGLLQKVTKLRTQLLSLSHGRSESWAHGIVFQTMSPNTPLNRPGCRTMLTTFFASDHLAYICPIKGAALVCSTPSHRTRLFDAILWWQLLLRPPHRGNLGYPIRDTHEERSLISVGASD</sequence>
<organism evidence="2 3">
    <name type="scientific">Aspergillus vadensis (strain CBS 113365 / IMI 142717 / IBT 24658)</name>
    <dbReference type="NCBI Taxonomy" id="1448311"/>
    <lineage>
        <taxon>Eukaryota</taxon>
        <taxon>Fungi</taxon>
        <taxon>Dikarya</taxon>
        <taxon>Ascomycota</taxon>
        <taxon>Pezizomycotina</taxon>
        <taxon>Eurotiomycetes</taxon>
        <taxon>Eurotiomycetidae</taxon>
        <taxon>Eurotiales</taxon>
        <taxon>Aspergillaceae</taxon>
        <taxon>Aspergillus</taxon>
        <taxon>Aspergillus subgen. Circumdati</taxon>
    </lineage>
</organism>
<proteinExistence type="predicted"/>
<dbReference type="Proteomes" id="UP000248405">
    <property type="component" value="Unassembled WGS sequence"/>
</dbReference>
<keyword evidence="3" id="KW-1185">Reference proteome</keyword>
<accession>A0A319AUG6</accession>
<dbReference type="AlphaFoldDB" id="A0A319AUG6"/>